<dbReference type="OrthoDB" id="3529151at2759"/>
<name>A0A8H2ZPV2_9HELO</name>
<accession>A0A8H2ZPV2</accession>
<evidence type="ECO:0000313" key="3">
    <source>
        <dbReference type="Proteomes" id="UP000624404"/>
    </source>
</evidence>
<dbReference type="Proteomes" id="UP000624404">
    <property type="component" value="Unassembled WGS sequence"/>
</dbReference>
<comment type="caution">
    <text evidence="2">The sequence shown here is derived from an EMBL/GenBank/DDBJ whole genome shotgun (WGS) entry which is preliminary data.</text>
</comment>
<sequence>MELISMILEEMQRELGRQSIRCPTENVDVPDEKGKDDARERYKQLHSDYKIMSDQLDAFAREKAKAPWRRGQGQGELEVARARARIQDLEAEVKVLQARCDDYQAQASQLAQDLQMLYIEIEDVRQKNKALQSEIDSIEQRYRKASQPIQDLEMLNKELNQKNTVLQSEIDSIEQRYRKASQPIQDLEMLNEELSQKNKALRLEIEDLKENNGTLRCEVNSLEEKYANARRMAAQFRIKIEESFGLASHRILIPHYYEEITSKISHLVSKYLNTAPKERPKEQNQRRQRDVSLSKIWDENLSDHEKESRCMAAIFEFLNDEILLKPAFGLEDDDEDGTLERGLVEFETRLRACPEDSIEFALKNNWVNLTLESVEKIRKKGPGSKPYSLASDLEKFLRPVSKRIDGNLSGELLELCKTAFDLNWSMRSEYQFEFQFYSLEPGTVPEELPKVKTPGTDVEVNPQPRILEYLAVERGYPEHLTRTVAYTIFGGLSCIVTNKDEYNPIMVPAKVCFKVV</sequence>
<reference evidence="2" key="1">
    <citation type="submission" date="2020-10" db="EMBL/GenBank/DDBJ databases">
        <authorList>
            <person name="Kusch S."/>
        </authorList>
    </citation>
    <scope>NUCLEOTIDE SEQUENCE</scope>
    <source>
        <strain evidence="2">SwB9</strain>
    </source>
</reference>
<evidence type="ECO:0000256" key="1">
    <source>
        <dbReference type="SAM" id="Coils"/>
    </source>
</evidence>
<organism evidence="2 3">
    <name type="scientific">Sclerotinia trifoliorum</name>
    <dbReference type="NCBI Taxonomy" id="28548"/>
    <lineage>
        <taxon>Eukaryota</taxon>
        <taxon>Fungi</taxon>
        <taxon>Dikarya</taxon>
        <taxon>Ascomycota</taxon>
        <taxon>Pezizomycotina</taxon>
        <taxon>Leotiomycetes</taxon>
        <taxon>Helotiales</taxon>
        <taxon>Sclerotiniaceae</taxon>
        <taxon>Sclerotinia</taxon>
    </lineage>
</organism>
<dbReference type="SUPFAM" id="SSF57997">
    <property type="entry name" value="Tropomyosin"/>
    <property type="match status" value="1"/>
</dbReference>
<keyword evidence="3" id="KW-1185">Reference proteome</keyword>
<gene>
    <name evidence="2" type="ORF">SCLTRI_LOCUS2082</name>
</gene>
<dbReference type="Gene3D" id="1.20.5.170">
    <property type="match status" value="1"/>
</dbReference>
<proteinExistence type="predicted"/>
<protein>
    <submittedName>
        <fullName evidence="2">E367b33a-5e08-490f-ae21-6f24e5379990</fullName>
    </submittedName>
</protein>
<dbReference type="EMBL" id="CAJHIA010000007">
    <property type="protein sequence ID" value="CAD6442290.1"/>
    <property type="molecule type" value="Genomic_DNA"/>
</dbReference>
<keyword evidence="1" id="KW-0175">Coiled coil</keyword>
<feature type="coiled-coil region" evidence="1">
    <location>
        <begin position="35"/>
        <end position="239"/>
    </location>
</feature>
<evidence type="ECO:0000313" key="2">
    <source>
        <dbReference type="EMBL" id="CAD6442290.1"/>
    </source>
</evidence>
<dbReference type="AlphaFoldDB" id="A0A8H2ZPV2"/>